<organism evidence="1 2">
    <name type="scientific">Salix purpurea</name>
    <name type="common">Purple osier willow</name>
    <dbReference type="NCBI Taxonomy" id="77065"/>
    <lineage>
        <taxon>Eukaryota</taxon>
        <taxon>Viridiplantae</taxon>
        <taxon>Streptophyta</taxon>
        <taxon>Embryophyta</taxon>
        <taxon>Tracheophyta</taxon>
        <taxon>Spermatophyta</taxon>
        <taxon>Magnoliopsida</taxon>
        <taxon>eudicotyledons</taxon>
        <taxon>Gunneridae</taxon>
        <taxon>Pentapetalae</taxon>
        <taxon>rosids</taxon>
        <taxon>fabids</taxon>
        <taxon>Malpighiales</taxon>
        <taxon>Salicaceae</taxon>
        <taxon>Saliceae</taxon>
        <taxon>Salix</taxon>
    </lineage>
</organism>
<proteinExistence type="predicted"/>
<evidence type="ECO:0000313" key="2">
    <source>
        <dbReference type="Proteomes" id="UP001151532"/>
    </source>
</evidence>
<keyword evidence="2" id="KW-1185">Reference proteome</keyword>
<comment type="caution">
    <text evidence="1">The sequence shown here is derived from an EMBL/GenBank/DDBJ whole genome shotgun (WGS) entry which is preliminary data.</text>
</comment>
<dbReference type="EMBL" id="JAPFFK010000019">
    <property type="protein sequence ID" value="KAJ6685844.1"/>
    <property type="molecule type" value="Genomic_DNA"/>
</dbReference>
<protein>
    <submittedName>
        <fullName evidence="1">Uncharacterized protein</fullName>
    </submittedName>
</protein>
<dbReference type="Proteomes" id="UP001151532">
    <property type="component" value="Chromosome 2"/>
</dbReference>
<evidence type="ECO:0000313" key="1">
    <source>
        <dbReference type="EMBL" id="KAJ6685844.1"/>
    </source>
</evidence>
<name>A0A9Q0PDM0_SALPP</name>
<dbReference type="AlphaFoldDB" id="A0A9Q0PDM0"/>
<gene>
    <name evidence="1" type="ORF">OIU79_015791</name>
</gene>
<dbReference type="OrthoDB" id="10614430at2759"/>
<sequence>MASKKNMQEGTSLHQNRWDHNFKAAIASGLKSILRPKTRRTSAGVSLQVIGPEFSPQKSRISDTFSKLRIKREINWEGWGSSKHREAKGKWGDGARESGEGVGVFALFYNSMSTFKDNAFPAILSPFPSSISGQ</sequence>
<reference evidence="1" key="1">
    <citation type="submission" date="2022-11" db="EMBL/GenBank/DDBJ databases">
        <authorList>
            <person name="Hyden B.L."/>
            <person name="Feng K."/>
            <person name="Yates T."/>
            <person name="Jawdy S."/>
            <person name="Smart L.B."/>
            <person name="Muchero W."/>
        </authorList>
    </citation>
    <scope>NUCLEOTIDE SEQUENCE</scope>
    <source>
        <tissue evidence="1">Shoot tip</tissue>
    </source>
</reference>
<accession>A0A9Q0PDM0</accession>
<reference evidence="1" key="2">
    <citation type="journal article" date="2023" name="Int. J. Mol. Sci.">
        <title>De Novo Assembly and Annotation of 11 Diverse Shrub Willow (Salix) Genomes Reveals Novel Gene Organization in Sex-Linked Regions.</title>
        <authorList>
            <person name="Hyden B."/>
            <person name="Feng K."/>
            <person name="Yates T.B."/>
            <person name="Jawdy S."/>
            <person name="Cereghino C."/>
            <person name="Smart L.B."/>
            <person name="Muchero W."/>
        </authorList>
    </citation>
    <scope>NUCLEOTIDE SEQUENCE</scope>
    <source>
        <tissue evidence="1">Shoot tip</tissue>
    </source>
</reference>